<evidence type="ECO:0008006" key="3">
    <source>
        <dbReference type="Google" id="ProtNLM"/>
    </source>
</evidence>
<sequence length="63" mass="6915">YDKPGFSMSTGHFTQVVWRASNRLGVGAAIANNGAWKKLYVVANYAPPGNYLGQFQQNVPRPC</sequence>
<dbReference type="EMBL" id="CAJOBA010015847">
    <property type="protein sequence ID" value="CAF3889267.1"/>
    <property type="molecule type" value="Genomic_DNA"/>
</dbReference>
<dbReference type="Gene3D" id="3.40.33.10">
    <property type="entry name" value="CAP"/>
    <property type="match status" value="1"/>
</dbReference>
<dbReference type="PRINTS" id="PR00837">
    <property type="entry name" value="V5TPXLIKE"/>
</dbReference>
<dbReference type="InterPro" id="IPR001283">
    <property type="entry name" value="CRISP-related"/>
</dbReference>
<reference evidence="1" key="1">
    <citation type="submission" date="2021-02" db="EMBL/GenBank/DDBJ databases">
        <authorList>
            <person name="Nowell W R."/>
        </authorList>
    </citation>
    <scope>NUCLEOTIDE SEQUENCE</scope>
</reference>
<proteinExistence type="predicted"/>
<evidence type="ECO:0000313" key="2">
    <source>
        <dbReference type="Proteomes" id="UP000682733"/>
    </source>
</evidence>
<dbReference type="AlphaFoldDB" id="A0A8S2L8K3"/>
<comment type="caution">
    <text evidence="1">The sequence shown here is derived from an EMBL/GenBank/DDBJ whole genome shotgun (WGS) entry which is preliminary data.</text>
</comment>
<accession>A0A8S2L8K3</accession>
<dbReference type="SUPFAM" id="SSF55797">
    <property type="entry name" value="PR-1-like"/>
    <property type="match status" value="1"/>
</dbReference>
<evidence type="ECO:0000313" key="1">
    <source>
        <dbReference type="EMBL" id="CAF3889267.1"/>
    </source>
</evidence>
<protein>
    <recommendedName>
        <fullName evidence="3">SCP domain-containing protein</fullName>
    </recommendedName>
</protein>
<dbReference type="Proteomes" id="UP000682733">
    <property type="component" value="Unassembled WGS sequence"/>
</dbReference>
<dbReference type="InterPro" id="IPR018244">
    <property type="entry name" value="Allrgn_V5/Tpx1_CS"/>
</dbReference>
<dbReference type="PROSITE" id="PS01009">
    <property type="entry name" value="CRISP_1"/>
    <property type="match status" value="1"/>
</dbReference>
<dbReference type="InterPro" id="IPR035940">
    <property type="entry name" value="CAP_sf"/>
</dbReference>
<dbReference type="GO" id="GO:0005576">
    <property type="term" value="C:extracellular region"/>
    <property type="evidence" value="ECO:0007669"/>
    <property type="project" value="InterPro"/>
</dbReference>
<organism evidence="1 2">
    <name type="scientific">Didymodactylos carnosus</name>
    <dbReference type="NCBI Taxonomy" id="1234261"/>
    <lineage>
        <taxon>Eukaryota</taxon>
        <taxon>Metazoa</taxon>
        <taxon>Spiralia</taxon>
        <taxon>Gnathifera</taxon>
        <taxon>Rotifera</taxon>
        <taxon>Eurotatoria</taxon>
        <taxon>Bdelloidea</taxon>
        <taxon>Philodinida</taxon>
        <taxon>Philodinidae</taxon>
        <taxon>Didymodactylos</taxon>
    </lineage>
</organism>
<dbReference type="PANTHER" id="PTHR10334">
    <property type="entry name" value="CYSTEINE-RICH SECRETORY PROTEIN-RELATED"/>
    <property type="match status" value="1"/>
</dbReference>
<gene>
    <name evidence="1" type="ORF">TMI583_LOCUS20287</name>
</gene>
<name>A0A8S2L8K3_9BILA</name>
<feature type="non-terminal residue" evidence="1">
    <location>
        <position position="1"/>
    </location>
</feature>